<organism evidence="1 2">
    <name type="scientific">Scheffersomyces spartinae</name>
    <dbReference type="NCBI Taxonomy" id="45513"/>
    <lineage>
        <taxon>Eukaryota</taxon>
        <taxon>Fungi</taxon>
        <taxon>Dikarya</taxon>
        <taxon>Ascomycota</taxon>
        <taxon>Saccharomycotina</taxon>
        <taxon>Pichiomycetes</taxon>
        <taxon>Debaryomycetaceae</taxon>
        <taxon>Scheffersomyces</taxon>
    </lineage>
</organism>
<keyword evidence="2" id="KW-1185">Reference proteome</keyword>
<proteinExistence type="predicted"/>
<evidence type="ECO:0000313" key="2">
    <source>
        <dbReference type="Proteomes" id="UP000790833"/>
    </source>
</evidence>
<comment type="caution">
    <text evidence="1">The sequence shown here is derived from an EMBL/GenBank/DDBJ whole genome shotgun (WGS) entry which is preliminary data.</text>
</comment>
<dbReference type="EMBL" id="JAHMUF010000019">
    <property type="protein sequence ID" value="KAG7192196.1"/>
    <property type="molecule type" value="Genomic_DNA"/>
</dbReference>
<dbReference type="Proteomes" id="UP000790833">
    <property type="component" value="Unassembled WGS sequence"/>
</dbReference>
<sequence>MPERPIYLLNRDEPSPEELRDSEDILLFLHEGSYTFKKSHEEIKLDLINHDVELYFIITEDEIQEKYKTSSYDEYSVVESPDGKLYRYHELSVCWLKGGFMALPDTRSEKLEVYVDTDYIPCKEIEDIVVVKKGTIDEKEIALQGLERTHFKYPEYIIMKENKVLIKSWIREYDAYKEVKGDIKDIVERMKYDTFLL</sequence>
<gene>
    <name evidence="1" type="ORF">KQ657_001914</name>
</gene>
<protein>
    <submittedName>
        <fullName evidence="1">Uncharacterized protein</fullName>
    </submittedName>
</protein>
<dbReference type="AlphaFoldDB" id="A0A9P7V6P2"/>
<accession>A0A9P7V6P2</accession>
<name>A0A9P7V6P2_9ASCO</name>
<dbReference type="GeneID" id="66115288"/>
<dbReference type="RefSeq" id="XP_043047746.1">
    <property type="nucleotide sequence ID" value="XM_043192691.1"/>
</dbReference>
<reference evidence="1" key="1">
    <citation type="submission" date="2021-03" db="EMBL/GenBank/DDBJ databases">
        <authorList>
            <person name="Palmer J.M."/>
        </authorList>
    </citation>
    <scope>NUCLEOTIDE SEQUENCE</scope>
    <source>
        <strain evidence="1">ARV_011</strain>
    </source>
</reference>
<evidence type="ECO:0000313" key="1">
    <source>
        <dbReference type="EMBL" id="KAG7192196.1"/>
    </source>
</evidence>